<feature type="compositionally biased region" description="Basic and acidic residues" evidence="1">
    <location>
        <begin position="405"/>
        <end position="414"/>
    </location>
</feature>
<keyword evidence="3" id="KW-0436">Ligase</keyword>
<reference evidence="3" key="1">
    <citation type="journal article" date="2015" name="Environ. Microbiol.">
        <title>Plasmids from the gut microbiome of cabbage root fly larvae encode SaxA that catalyses the conversion of the plant toxin 2-phenylethyl isothiocyanate.</title>
        <authorList>
            <person name="Welte C.U."/>
            <person name="de Graaf R.M."/>
            <person name="van den Bosch T.J."/>
            <person name="Op den Camp H.J."/>
            <person name="van Dam N.M."/>
            <person name="Jetten M.S."/>
        </authorList>
    </citation>
    <scope>NUCLEOTIDE SEQUENCE</scope>
    <source>
        <plasmid evidence="3">Drgb1</plasmid>
    </source>
</reference>
<feature type="region of interest" description="Disordered" evidence="1">
    <location>
        <begin position="234"/>
        <end position="468"/>
    </location>
</feature>
<feature type="domain" description="Cobalamin biosynthesis protein CobT VWA" evidence="2">
    <location>
        <begin position="590"/>
        <end position="792"/>
    </location>
</feature>
<dbReference type="PANTHER" id="PTHR41248:SF1">
    <property type="entry name" value="NORD PROTEIN"/>
    <property type="match status" value="1"/>
</dbReference>
<dbReference type="RefSeq" id="WP_181374677.1">
    <property type="nucleotide sequence ID" value="NZ_KP942676.1"/>
</dbReference>
<geneLocation type="plasmid" evidence="3">
    <name>Drgb1</name>
</geneLocation>
<feature type="compositionally biased region" description="Basic and acidic residues" evidence="1">
    <location>
        <begin position="330"/>
        <end position="353"/>
    </location>
</feature>
<gene>
    <name evidence="3" type="primary">cobT</name>
    <name evidence="3" type="ORF">pA_00072</name>
</gene>
<feature type="compositionally biased region" description="Basic and acidic residues" evidence="1">
    <location>
        <begin position="367"/>
        <end position="386"/>
    </location>
</feature>
<dbReference type="InterPro" id="IPR025861">
    <property type="entry name" value="CobT_VWA_dom"/>
</dbReference>
<protein>
    <submittedName>
        <fullName evidence="3">Aerobic cobaltochelatase subunit CobT</fullName>
        <ecNumber evidence="3">6.6.1.2</ecNumber>
    </submittedName>
</protein>
<dbReference type="Gene3D" id="3.40.50.410">
    <property type="entry name" value="von Willebrand factor, type A domain"/>
    <property type="match status" value="1"/>
</dbReference>
<dbReference type="Pfam" id="PF11775">
    <property type="entry name" value="CobT_C"/>
    <property type="match status" value="1"/>
</dbReference>
<accession>A0A0K0MPZ2</accession>
<dbReference type="Pfam" id="PF06213">
    <property type="entry name" value="CobT"/>
    <property type="match status" value="1"/>
</dbReference>
<feature type="compositionally biased region" description="Basic and acidic residues" evidence="1">
    <location>
        <begin position="234"/>
        <end position="257"/>
    </location>
</feature>
<dbReference type="SUPFAM" id="SSF53300">
    <property type="entry name" value="vWA-like"/>
    <property type="match status" value="1"/>
</dbReference>
<keyword evidence="3" id="KW-0614">Plasmid</keyword>
<reference evidence="3" key="2">
    <citation type="submission" date="2015-03" db="EMBL/GenBank/DDBJ databases">
        <authorList>
            <person name="Welte C."/>
            <person name="de Graaf R."/>
            <person name="van den Bosch T.J.M."/>
            <person name="Op den Camp H."/>
            <person name="van Dam N."/>
            <person name="Jetten M."/>
        </authorList>
    </citation>
    <scope>NUCLEOTIDE SEQUENCE</scope>
    <source>
        <plasmid evidence="3">Drgb1</plasmid>
    </source>
</reference>
<dbReference type="EMBL" id="KP942676">
    <property type="protein sequence ID" value="AKG47512.1"/>
    <property type="molecule type" value="Genomic_DNA"/>
</dbReference>
<dbReference type="AlphaFoldDB" id="A0A0K0MPZ2"/>
<evidence type="ECO:0000313" key="3">
    <source>
        <dbReference type="EMBL" id="AKG47512.1"/>
    </source>
</evidence>
<dbReference type="InterPro" id="IPR036465">
    <property type="entry name" value="vWFA_dom_sf"/>
</dbReference>
<dbReference type="InterPro" id="IPR006538">
    <property type="entry name" value="CobT"/>
</dbReference>
<organism evidence="3">
    <name type="scientific">Pectobacterium carotovorum</name>
    <name type="common">Erwinia carotovora</name>
    <dbReference type="NCBI Taxonomy" id="554"/>
    <lineage>
        <taxon>Bacteria</taxon>
        <taxon>Pseudomonadati</taxon>
        <taxon>Pseudomonadota</taxon>
        <taxon>Gammaproteobacteria</taxon>
        <taxon>Enterobacterales</taxon>
        <taxon>Pectobacteriaceae</taxon>
        <taxon>Pectobacterium</taxon>
    </lineage>
</organism>
<dbReference type="GO" id="GO:0051116">
    <property type="term" value="F:cobaltochelatase activity"/>
    <property type="evidence" value="ECO:0007669"/>
    <property type="project" value="UniProtKB-EC"/>
</dbReference>
<sequence length="798" mass="88532">MSVKSSKTSSINIEVLNFRESVQTVVSLLASKKIRVVDFGTEAYCAYNNKTGELEYINIPSIPDNASNELLAAIRGFIDHEVAHVLFTDISISKMMDGKKAHSLWNVIEDTYIERKMSSMFPGSRKNLLQTQKHIIQNFLNKRIDDFISHFGSNTKDLFLSAFLMPVSRAYCGHTPFIDFMDKYWGMFENEISTLESINYKTRINRITKSEGAAKLAIDVIKAFRLAEDKKLEKEKLETSEPTEKDKSETPAKKDDALAESEEDKSEISYDKEPEEDTEVSPTESTYSDTTKEEKTKSIETAPESEICEDEPSEHTESIEDDEEPISSDTKSELPELDESELRDSLEPKDFTEKPPLASETESTTAPHDRESGESSKSDTSEELGGRDFTPVDGDGEADIGESLDTGKETHTADAESDSVETPLTSESLDSDPHSPSDDETLSESDKKELDAEDAPETISTEDASKDMISEEIKSVSSHDYKPFSRSNDFIGLLENAESFLKNATTKLGESHWRDFNARDYAFDEKAGLCSFRRHIEPCLNSKSKTLSKDLERVIASKNRVQKINGLRKGKINSSNLWKITCPAINDDRVFSKKHDHKAVNAAVQLIVDLSGSMGGRRIQIALSAAYALSDALDKIKVPNIITGFTTVGQYAGASDASRYEPLFMPTLKNWNEKANSTICMARLGFTCNGLPLRNNADGECILTLAQHHVGRMEDKQIMFVLSDGAPCALGSGFGKHLIDVVTHISNKTNIDILAVGIQSDAPRSYYKHNTTVNSVDDLPKTVIVAIRNLLLGKSAGF</sequence>
<dbReference type="EC" id="6.6.1.2" evidence="3"/>
<evidence type="ECO:0000256" key="1">
    <source>
        <dbReference type="SAM" id="MobiDB-lite"/>
    </source>
</evidence>
<name>A0A0K0MPZ2_PECCA</name>
<evidence type="ECO:0000259" key="2">
    <source>
        <dbReference type="Pfam" id="PF11775"/>
    </source>
</evidence>
<dbReference type="PANTHER" id="PTHR41248">
    <property type="entry name" value="NORD PROTEIN"/>
    <property type="match status" value="1"/>
</dbReference>
<dbReference type="GO" id="GO:0009236">
    <property type="term" value="P:cobalamin biosynthetic process"/>
    <property type="evidence" value="ECO:0007669"/>
    <property type="project" value="InterPro"/>
</dbReference>
<proteinExistence type="predicted"/>
<dbReference type="InterPro" id="IPR051928">
    <property type="entry name" value="NorD/CobT"/>
</dbReference>